<comment type="caution">
    <text evidence="6">Lacks conserved residue(s) required for the propagation of feature annotation.</text>
</comment>
<dbReference type="Pfam" id="PF00892">
    <property type="entry name" value="EamA"/>
    <property type="match status" value="1"/>
</dbReference>
<reference evidence="8 9" key="1">
    <citation type="journal article" date="2023" name="Life. Sci Alliance">
        <title>Evolutionary insights into 3D genome organization and epigenetic landscape of Vigna mungo.</title>
        <authorList>
            <person name="Junaid A."/>
            <person name="Singh B."/>
            <person name="Bhatia S."/>
        </authorList>
    </citation>
    <scope>NUCLEOTIDE SEQUENCE [LARGE SCALE GENOMIC DNA]</scope>
    <source>
        <strain evidence="8">Urdbean</strain>
    </source>
</reference>
<feature type="transmembrane region" description="Helical" evidence="6">
    <location>
        <begin position="81"/>
        <end position="103"/>
    </location>
</feature>
<dbReference type="InterPro" id="IPR037185">
    <property type="entry name" value="EmrE-like"/>
</dbReference>
<feature type="transmembrane region" description="Helical" evidence="6">
    <location>
        <begin position="109"/>
        <end position="132"/>
    </location>
</feature>
<evidence type="ECO:0000256" key="4">
    <source>
        <dbReference type="ARBA" id="ARBA00022989"/>
    </source>
</evidence>
<protein>
    <recommendedName>
        <fullName evidence="6">WAT1-related protein</fullName>
    </recommendedName>
</protein>
<feature type="transmembrane region" description="Helical" evidence="6">
    <location>
        <begin position="52"/>
        <end position="69"/>
    </location>
</feature>
<keyword evidence="3 6" id="KW-0812">Transmembrane</keyword>
<keyword evidence="9" id="KW-1185">Reference proteome</keyword>
<dbReference type="Proteomes" id="UP001374535">
    <property type="component" value="Chromosome 1"/>
</dbReference>
<accession>A0AAQ3PB54</accession>
<comment type="similarity">
    <text evidence="2 6">Belongs to the drug/metabolite transporter (DMT) superfamily. Plant drug/metabolite exporter (P-DME) (TC 2.A.7.4) family.</text>
</comment>
<comment type="subcellular location">
    <subcellularLocation>
        <location evidence="1 6">Membrane</location>
        <topology evidence="1 6">Multi-pass membrane protein</topology>
    </subcellularLocation>
</comment>
<organism evidence="8 9">
    <name type="scientific">Vigna mungo</name>
    <name type="common">Black gram</name>
    <name type="synonym">Phaseolus mungo</name>
    <dbReference type="NCBI Taxonomy" id="3915"/>
    <lineage>
        <taxon>Eukaryota</taxon>
        <taxon>Viridiplantae</taxon>
        <taxon>Streptophyta</taxon>
        <taxon>Embryophyta</taxon>
        <taxon>Tracheophyta</taxon>
        <taxon>Spermatophyta</taxon>
        <taxon>Magnoliopsida</taxon>
        <taxon>eudicotyledons</taxon>
        <taxon>Gunneridae</taxon>
        <taxon>Pentapetalae</taxon>
        <taxon>rosids</taxon>
        <taxon>fabids</taxon>
        <taxon>Fabales</taxon>
        <taxon>Fabaceae</taxon>
        <taxon>Papilionoideae</taxon>
        <taxon>50 kb inversion clade</taxon>
        <taxon>NPAAA clade</taxon>
        <taxon>indigoferoid/millettioid clade</taxon>
        <taxon>Phaseoleae</taxon>
        <taxon>Vigna</taxon>
    </lineage>
</organism>
<name>A0AAQ3PB54_VIGMU</name>
<evidence type="ECO:0000256" key="5">
    <source>
        <dbReference type="ARBA" id="ARBA00023136"/>
    </source>
</evidence>
<gene>
    <name evidence="8" type="ORF">V8G54_002901</name>
</gene>
<dbReference type="PANTHER" id="PTHR31218">
    <property type="entry name" value="WAT1-RELATED PROTEIN"/>
    <property type="match status" value="1"/>
</dbReference>
<evidence type="ECO:0000256" key="1">
    <source>
        <dbReference type="ARBA" id="ARBA00004141"/>
    </source>
</evidence>
<evidence type="ECO:0000313" key="9">
    <source>
        <dbReference type="Proteomes" id="UP001374535"/>
    </source>
</evidence>
<dbReference type="GO" id="GO:0022857">
    <property type="term" value="F:transmembrane transporter activity"/>
    <property type="evidence" value="ECO:0007669"/>
    <property type="project" value="InterPro"/>
</dbReference>
<evidence type="ECO:0000313" key="8">
    <source>
        <dbReference type="EMBL" id="WVZ24357.1"/>
    </source>
</evidence>
<keyword evidence="5 6" id="KW-0472">Membrane</keyword>
<dbReference type="GO" id="GO:0016020">
    <property type="term" value="C:membrane"/>
    <property type="evidence" value="ECO:0007669"/>
    <property type="project" value="UniProtKB-SubCell"/>
</dbReference>
<feature type="transmembrane region" description="Helical" evidence="6">
    <location>
        <begin position="20"/>
        <end position="40"/>
    </location>
</feature>
<evidence type="ECO:0000256" key="2">
    <source>
        <dbReference type="ARBA" id="ARBA00007635"/>
    </source>
</evidence>
<sequence length="149" mass="16754">MVCFDTIFLNKKMVRKLKAYILMVFVQFAYAAVNIIYKLAINDGMSMRVVTAYRLLFASLFTVPVALIYDRNNSSKITSKVLFLGFLCGLFGGSLFSNLYLVAMDLTSASFMLAMINLTPGITFIMALSCGYRFYKFGLHPKADILDND</sequence>
<evidence type="ECO:0000256" key="6">
    <source>
        <dbReference type="RuleBase" id="RU363077"/>
    </source>
</evidence>
<dbReference type="InterPro" id="IPR030184">
    <property type="entry name" value="WAT1-related"/>
</dbReference>
<evidence type="ECO:0000259" key="7">
    <source>
        <dbReference type="Pfam" id="PF00892"/>
    </source>
</evidence>
<dbReference type="InterPro" id="IPR000620">
    <property type="entry name" value="EamA_dom"/>
</dbReference>
<proteinExistence type="inferred from homology"/>
<feature type="domain" description="EamA" evidence="7">
    <location>
        <begin position="18"/>
        <end position="128"/>
    </location>
</feature>
<dbReference type="AlphaFoldDB" id="A0AAQ3PB54"/>
<dbReference type="SUPFAM" id="SSF103481">
    <property type="entry name" value="Multidrug resistance efflux transporter EmrE"/>
    <property type="match status" value="1"/>
</dbReference>
<evidence type="ECO:0000256" key="3">
    <source>
        <dbReference type="ARBA" id="ARBA00022692"/>
    </source>
</evidence>
<dbReference type="EMBL" id="CP144700">
    <property type="protein sequence ID" value="WVZ24357.1"/>
    <property type="molecule type" value="Genomic_DNA"/>
</dbReference>
<keyword evidence="4 6" id="KW-1133">Transmembrane helix</keyword>